<dbReference type="InterPro" id="IPR002792">
    <property type="entry name" value="TRAM_dom"/>
</dbReference>
<feature type="compositionally biased region" description="Basic and acidic residues" evidence="1">
    <location>
        <begin position="41"/>
        <end position="58"/>
    </location>
</feature>
<evidence type="ECO:0000313" key="5">
    <source>
        <dbReference type="Proteomes" id="UP000011572"/>
    </source>
</evidence>
<evidence type="ECO:0000256" key="1">
    <source>
        <dbReference type="SAM" id="MobiDB-lite"/>
    </source>
</evidence>
<feature type="region of interest" description="Disordered" evidence="1">
    <location>
        <begin position="38"/>
        <end position="60"/>
    </location>
</feature>
<dbReference type="PATRIC" id="fig|1227486.3.peg.2090"/>
<dbReference type="EMBL" id="AOIW01000055">
    <property type="protein sequence ID" value="ELZ31676.1"/>
    <property type="molecule type" value="Genomic_DNA"/>
</dbReference>
<keyword evidence="2" id="KW-1133">Transmembrane helix</keyword>
<gene>
    <name evidence="4" type="ORF">C473_10807</name>
</gene>
<dbReference type="Gene3D" id="2.40.50.140">
    <property type="entry name" value="Nucleic acid-binding proteins"/>
    <property type="match status" value="1"/>
</dbReference>
<dbReference type="AlphaFoldDB" id="M0D874"/>
<feature type="domain" description="TRAM" evidence="3">
    <location>
        <begin position="58"/>
        <end position="124"/>
    </location>
</feature>
<dbReference type="PROSITE" id="PS50926">
    <property type="entry name" value="TRAM"/>
    <property type="match status" value="1"/>
</dbReference>
<comment type="caution">
    <text evidence="4">The sequence shown here is derived from an EMBL/GenBank/DDBJ whole genome shotgun (WGS) entry which is preliminary data.</text>
</comment>
<dbReference type="InterPro" id="IPR012340">
    <property type="entry name" value="NA-bd_OB-fold"/>
</dbReference>
<feature type="transmembrane region" description="Helical" evidence="2">
    <location>
        <begin position="12"/>
        <end position="32"/>
    </location>
</feature>
<evidence type="ECO:0000256" key="2">
    <source>
        <dbReference type="SAM" id="Phobius"/>
    </source>
</evidence>
<evidence type="ECO:0000313" key="4">
    <source>
        <dbReference type="EMBL" id="ELZ31676.1"/>
    </source>
</evidence>
<reference evidence="4 5" key="1">
    <citation type="journal article" date="2014" name="PLoS Genet.">
        <title>Phylogenetically driven sequencing of extremely halophilic archaea reveals strategies for static and dynamic osmo-response.</title>
        <authorList>
            <person name="Becker E.A."/>
            <person name="Seitzer P.M."/>
            <person name="Tritt A."/>
            <person name="Larsen D."/>
            <person name="Krusor M."/>
            <person name="Yao A.I."/>
            <person name="Wu D."/>
            <person name="Madern D."/>
            <person name="Eisen J.A."/>
            <person name="Darling A.E."/>
            <person name="Facciotti M.T."/>
        </authorList>
    </citation>
    <scope>NUCLEOTIDE SEQUENCE [LARGE SCALE GENOMIC DNA]</scope>
    <source>
        <strain evidence="4 5">JCM 10247</strain>
    </source>
</reference>
<proteinExistence type="predicted"/>
<accession>M0D874</accession>
<name>M0D874_9EURY</name>
<sequence length="128" mass="13646">MTAVDRTGMIPSSPVVVGIAVAVALLALFVLARRLRGPSADARESKRAHDAAQERDPPVEIGETYEFGVTELTDHHSGEEVAVGKVEGFVLFTEDIPSGLEPGDVIRAKVLSFNEGRTSADATFVERA</sequence>
<keyword evidence="2" id="KW-0472">Membrane</keyword>
<protein>
    <recommendedName>
        <fullName evidence="3">TRAM domain-containing protein</fullName>
    </recommendedName>
</protein>
<organism evidence="4 5">
    <name type="scientific">Halorubrum distributum JCM 10247</name>
    <dbReference type="NCBI Taxonomy" id="1227486"/>
    <lineage>
        <taxon>Archaea</taxon>
        <taxon>Methanobacteriati</taxon>
        <taxon>Methanobacteriota</taxon>
        <taxon>Stenosarchaea group</taxon>
        <taxon>Halobacteria</taxon>
        <taxon>Halobacteriales</taxon>
        <taxon>Haloferacaceae</taxon>
        <taxon>Halorubrum</taxon>
        <taxon>Halorubrum distributum group</taxon>
    </lineage>
</organism>
<evidence type="ECO:0000259" key="3">
    <source>
        <dbReference type="PROSITE" id="PS50926"/>
    </source>
</evidence>
<dbReference type="Proteomes" id="UP000011572">
    <property type="component" value="Unassembled WGS sequence"/>
</dbReference>
<keyword evidence="2" id="KW-0812">Transmembrane</keyword>